<dbReference type="EMBL" id="KB097680">
    <property type="protein sequence ID" value="ESN91977.1"/>
    <property type="molecule type" value="Genomic_DNA"/>
</dbReference>
<accession>T1FW29</accession>
<dbReference type="GeneID" id="20213025"/>
<evidence type="ECO:0000313" key="1">
    <source>
        <dbReference type="EMBL" id="ESN91977.1"/>
    </source>
</evidence>
<dbReference type="AlphaFoldDB" id="T1FW29"/>
<dbReference type="HOGENOM" id="CLU_1108129_0_0_1"/>
<gene>
    <name evidence="2" type="primary">20213025</name>
    <name evidence="1" type="ORF">HELRODRAFT_194464</name>
</gene>
<evidence type="ECO:0000313" key="2">
    <source>
        <dbReference type="EnsemblMetazoa" id="HelroP194464"/>
    </source>
</evidence>
<dbReference type="EnsemblMetazoa" id="HelroT194464">
    <property type="protein sequence ID" value="HelroP194464"/>
    <property type="gene ID" value="HelroG194464"/>
</dbReference>
<dbReference type="CTD" id="20213025"/>
<proteinExistence type="predicted"/>
<organism evidence="2 3">
    <name type="scientific">Helobdella robusta</name>
    <name type="common">Californian leech</name>
    <dbReference type="NCBI Taxonomy" id="6412"/>
    <lineage>
        <taxon>Eukaryota</taxon>
        <taxon>Metazoa</taxon>
        <taxon>Spiralia</taxon>
        <taxon>Lophotrochozoa</taxon>
        <taxon>Annelida</taxon>
        <taxon>Clitellata</taxon>
        <taxon>Hirudinea</taxon>
        <taxon>Rhynchobdellida</taxon>
        <taxon>Glossiphoniidae</taxon>
        <taxon>Helobdella</taxon>
    </lineage>
</organism>
<dbReference type="KEGG" id="hro:HELRODRAFT_194464"/>
<dbReference type="InParanoid" id="T1FW29"/>
<protein>
    <submittedName>
        <fullName evidence="1 2">Uncharacterized protein</fullName>
    </submittedName>
</protein>
<reference evidence="3" key="1">
    <citation type="submission" date="2012-12" db="EMBL/GenBank/DDBJ databases">
        <authorList>
            <person name="Hellsten U."/>
            <person name="Grimwood J."/>
            <person name="Chapman J.A."/>
            <person name="Shapiro H."/>
            <person name="Aerts A."/>
            <person name="Otillar R.P."/>
            <person name="Terry A.Y."/>
            <person name="Boore J.L."/>
            <person name="Simakov O."/>
            <person name="Marletaz F."/>
            <person name="Cho S.-J."/>
            <person name="Edsinger-Gonzales E."/>
            <person name="Havlak P."/>
            <person name="Kuo D.-H."/>
            <person name="Larsson T."/>
            <person name="Lv J."/>
            <person name="Arendt D."/>
            <person name="Savage R."/>
            <person name="Osoegawa K."/>
            <person name="de Jong P."/>
            <person name="Lindberg D.R."/>
            <person name="Seaver E.C."/>
            <person name="Weisblat D.A."/>
            <person name="Putnam N.H."/>
            <person name="Grigoriev I.V."/>
            <person name="Rokhsar D.S."/>
        </authorList>
    </citation>
    <scope>NUCLEOTIDE SEQUENCE</scope>
</reference>
<evidence type="ECO:0000313" key="3">
    <source>
        <dbReference type="Proteomes" id="UP000015101"/>
    </source>
</evidence>
<dbReference type="EMBL" id="AMQM01007870">
    <property type="status" value="NOT_ANNOTATED_CDS"/>
    <property type="molecule type" value="Genomic_DNA"/>
</dbReference>
<name>T1FW29_HELRO</name>
<reference evidence="1 3" key="2">
    <citation type="journal article" date="2013" name="Nature">
        <title>Insights into bilaterian evolution from three spiralian genomes.</title>
        <authorList>
            <person name="Simakov O."/>
            <person name="Marletaz F."/>
            <person name="Cho S.J."/>
            <person name="Edsinger-Gonzales E."/>
            <person name="Havlak P."/>
            <person name="Hellsten U."/>
            <person name="Kuo D.H."/>
            <person name="Larsson T."/>
            <person name="Lv J."/>
            <person name="Arendt D."/>
            <person name="Savage R."/>
            <person name="Osoegawa K."/>
            <person name="de Jong P."/>
            <person name="Grimwood J."/>
            <person name="Chapman J.A."/>
            <person name="Shapiro H."/>
            <person name="Aerts A."/>
            <person name="Otillar R.P."/>
            <person name="Terry A.Y."/>
            <person name="Boore J.L."/>
            <person name="Grigoriev I.V."/>
            <person name="Lindberg D.R."/>
            <person name="Seaver E.C."/>
            <person name="Weisblat D.A."/>
            <person name="Putnam N.H."/>
            <person name="Rokhsar D.S."/>
        </authorList>
    </citation>
    <scope>NUCLEOTIDE SEQUENCE</scope>
</reference>
<reference evidence="2" key="3">
    <citation type="submission" date="2015-06" db="UniProtKB">
        <authorList>
            <consortium name="EnsemblMetazoa"/>
        </authorList>
    </citation>
    <scope>IDENTIFICATION</scope>
</reference>
<keyword evidence="3" id="KW-1185">Reference proteome</keyword>
<dbReference type="Proteomes" id="UP000015101">
    <property type="component" value="Unassembled WGS sequence"/>
</dbReference>
<sequence>MYKKGSAMSLRRCEFQAERPKLRSMFDIQTAEFKTYMLTKPCEHRTVLEQMREQKFLEEASVRAVSEPSPFVEWCPPSPSNFNLPTNYDVNESSYEALGCIIKGKKKTMLNLERSLENNLGRATKICFDEAEENEEEVGKGSGGGVVAEVDGSTDVVQSVEEMERNLIQSLENKKVQPGQSKILMTEEIIADEAWRRQRWPMQPLYHSTPCHKLDHLPPLQDNFIRNIPAILNKPPMRSQWNNKNIARRML</sequence>
<dbReference type="RefSeq" id="XP_009029926.1">
    <property type="nucleotide sequence ID" value="XM_009031678.1"/>
</dbReference>